<feature type="region of interest" description="Disordered" evidence="1">
    <location>
        <begin position="47"/>
        <end position="68"/>
    </location>
</feature>
<name>A0A163GFE6_9BACL</name>
<dbReference type="OrthoDB" id="2638163at2"/>
<dbReference type="AlphaFoldDB" id="A0A163GFE6"/>
<sequence>MKIKKILVTCATGALLLTGAGYAYQSYAAEGDTTIPEVVTEENTVQQSEGITASNTQETVVPPDPGVQDKRVDLSQLPEGVEVRIPESIKDTAPAGISAAQSSDVPNLKQLTPITANEVAPGEFHFIARYQSQNGAEIIVNQVPVEGSTIETIKGFYKEPTEVTEINGHTVVYVDGEHRKAAHLFLNDHLFNVSTSTGDLDDVMNVLQQIQE</sequence>
<evidence type="ECO:0000256" key="1">
    <source>
        <dbReference type="SAM" id="MobiDB-lite"/>
    </source>
</evidence>
<proteinExistence type="predicted"/>
<feature type="compositionally biased region" description="Polar residues" evidence="1">
    <location>
        <begin position="47"/>
        <end position="59"/>
    </location>
</feature>
<evidence type="ECO:0008006" key="5">
    <source>
        <dbReference type="Google" id="ProtNLM"/>
    </source>
</evidence>
<evidence type="ECO:0000313" key="3">
    <source>
        <dbReference type="EMBL" id="KZS44942.1"/>
    </source>
</evidence>
<keyword evidence="4" id="KW-1185">Reference proteome</keyword>
<keyword evidence="2" id="KW-0732">Signal</keyword>
<protein>
    <recommendedName>
        <fullName evidence="5">DUF4367 domain-containing protein</fullName>
    </recommendedName>
</protein>
<comment type="caution">
    <text evidence="3">The sequence shown here is derived from an EMBL/GenBank/DDBJ whole genome shotgun (WGS) entry which is preliminary data.</text>
</comment>
<evidence type="ECO:0000313" key="4">
    <source>
        <dbReference type="Proteomes" id="UP000076796"/>
    </source>
</evidence>
<reference evidence="3" key="1">
    <citation type="journal article" date="2016" name="Genome Announc.">
        <title>Draft genomes of two strains of Paenibacillus glucanolyticus with capability to degrade lignocellulose.</title>
        <authorList>
            <person name="Mathews S.L."/>
            <person name="Pawlak J."/>
            <person name="Grunden A.M."/>
        </authorList>
    </citation>
    <scope>NUCLEOTIDE SEQUENCE [LARGE SCALE GENOMIC DNA]</scope>
    <source>
        <strain evidence="3">SLM1</strain>
    </source>
</reference>
<dbReference type="Proteomes" id="UP000076796">
    <property type="component" value="Unassembled WGS sequence"/>
</dbReference>
<evidence type="ECO:0000256" key="2">
    <source>
        <dbReference type="SAM" id="SignalP"/>
    </source>
</evidence>
<dbReference type="EMBL" id="LWMH01000001">
    <property type="protein sequence ID" value="KZS44942.1"/>
    <property type="molecule type" value="Genomic_DNA"/>
</dbReference>
<organism evidence="3 4">
    <name type="scientific">Paenibacillus glucanolyticus</name>
    <dbReference type="NCBI Taxonomy" id="59843"/>
    <lineage>
        <taxon>Bacteria</taxon>
        <taxon>Bacillati</taxon>
        <taxon>Bacillota</taxon>
        <taxon>Bacilli</taxon>
        <taxon>Bacillales</taxon>
        <taxon>Paenibacillaceae</taxon>
        <taxon>Paenibacillus</taxon>
    </lineage>
</organism>
<dbReference type="RefSeq" id="WP_063477446.1">
    <property type="nucleotide sequence ID" value="NZ_LWMH01000001.1"/>
</dbReference>
<feature type="chain" id="PRO_5007843001" description="DUF4367 domain-containing protein" evidence="2">
    <location>
        <begin position="29"/>
        <end position="212"/>
    </location>
</feature>
<feature type="signal peptide" evidence="2">
    <location>
        <begin position="1"/>
        <end position="28"/>
    </location>
</feature>
<gene>
    <name evidence="3" type="ORF">AWU65_02855</name>
</gene>
<accession>A0A163GFE6</accession>